<dbReference type="AlphaFoldDB" id="A0A454JF46"/>
<dbReference type="RefSeq" id="WP_103525760.1">
    <property type="nucleotide sequence ID" value="NZ_JAIZDC010000001.1"/>
</dbReference>
<dbReference type="NCBIfam" id="TIGR03373">
    <property type="entry name" value="VI_minor_4"/>
    <property type="match status" value="1"/>
</dbReference>
<dbReference type="Proteomes" id="UP000274139">
    <property type="component" value="Unassembled WGS sequence"/>
</dbReference>
<keyword evidence="2" id="KW-1185">Reference proteome</keyword>
<dbReference type="InterPro" id="IPR017748">
    <property type="entry name" value="TagF"/>
</dbReference>
<gene>
    <name evidence="1" type="primary">tagF</name>
    <name evidence="1" type="ORF">EAY64_16095</name>
</gene>
<dbReference type="Pfam" id="PF09867">
    <property type="entry name" value="TagF_N"/>
    <property type="match status" value="1"/>
</dbReference>
<name>A0A454JF46_9NEIS</name>
<dbReference type="Gene3D" id="3.40.1730.10">
    <property type="entry name" value="pa0076 domain"/>
    <property type="match status" value="1"/>
</dbReference>
<comment type="caution">
    <text evidence="1">The sequence shown here is derived from an EMBL/GenBank/DDBJ whole genome shotgun (WGS) entry which is preliminary data.</text>
</comment>
<sequence>MAFNFKRAQDVPAQFCIFGKLPRRGDFVRINATHPAATQLDTVLAESIRQLDTAARIDGYRAMPPTSFVIRSRDGAWLSLGVIHPSHDESGRNYPLVAASLLQSDGPQPPIAVLMLSNELFFNGLQEQLGNAIDNAVEMLACRQYLEEQSIFGASSAADLELAEQLLSRHLSLTRPEYLAGLLRQHGDTDIEALLLSFVFHSQLLRKFKDSLSAQTYLLPLPAGEGEEMLAAVTWLSLFSAATAGMRDIPVQCLIIRQPQASYLALVPGALSEHLLAQCWGVPLDARCIIDVDDEQAPWRNHQSYAEAAYILSRRLTDPHFSVAQLCDVMASLSRSLV</sequence>
<dbReference type="OrthoDB" id="9801841at2"/>
<protein>
    <submittedName>
        <fullName evidence="1">Type VI secretion system-associated protein TagF</fullName>
    </submittedName>
</protein>
<accession>A0A454JF46</accession>
<evidence type="ECO:0000313" key="1">
    <source>
        <dbReference type="EMBL" id="RMC94131.1"/>
    </source>
</evidence>
<proteinExistence type="predicted"/>
<reference evidence="1 2" key="1">
    <citation type="submission" date="2018-10" db="EMBL/GenBank/DDBJ databases">
        <title>Draft genome sequence of Aquitalea MWU14-2217 isolated from a wild cranberry bog in Provincetown, Massachusetts.</title>
        <authorList>
            <person name="Ebadzadsahrai G."/>
            <person name="Soby S."/>
        </authorList>
    </citation>
    <scope>NUCLEOTIDE SEQUENCE [LARGE SCALE GENOMIC DNA]</scope>
    <source>
        <strain evidence="1 2">MWU14-2217</strain>
    </source>
</reference>
<dbReference type="InterPro" id="IPR038225">
    <property type="entry name" value="TagF_sf"/>
</dbReference>
<organism evidence="1 2">
    <name type="scientific">Aquitalea palustris</name>
    <dbReference type="NCBI Taxonomy" id="2480983"/>
    <lineage>
        <taxon>Bacteria</taxon>
        <taxon>Pseudomonadati</taxon>
        <taxon>Pseudomonadota</taxon>
        <taxon>Betaproteobacteria</taxon>
        <taxon>Neisseriales</taxon>
        <taxon>Chromobacteriaceae</taxon>
        <taxon>Aquitalea</taxon>
    </lineage>
</organism>
<dbReference type="EMBL" id="RFAR01000070">
    <property type="protein sequence ID" value="RMC94131.1"/>
    <property type="molecule type" value="Genomic_DNA"/>
</dbReference>
<evidence type="ECO:0000313" key="2">
    <source>
        <dbReference type="Proteomes" id="UP000274139"/>
    </source>
</evidence>